<organism evidence="1 2">
    <name type="scientific">Oesophagostomum dentatum</name>
    <name type="common">Nodular worm</name>
    <dbReference type="NCBI Taxonomy" id="61180"/>
    <lineage>
        <taxon>Eukaryota</taxon>
        <taxon>Metazoa</taxon>
        <taxon>Ecdysozoa</taxon>
        <taxon>Nematoda</taxon>
        <taxon>Chromadorea</taxon>
        <taxon>Rhabditida</taxon>
        <taxon>Rhabditina</taxon>
        <taxon>Rhabditomorpha</taxon>
        <taxon>Strongyloidea</taxon>
        <taxon>Strongylidae</taxon>
        <taxon>Oesophagostomum</taxon>
    </lineage>
</organism>
<feature type="non-terminal residue" evidence="1">
    <location>
        <position position="1"/>
    </location>
</feature>
<reference evidence="1 2" key="1">
    <citation type="submission" date="2014-03" db="EMBL/GenBank/DDBJ databases">
        <title>Draft genome of the hookworm Oesophagostomum dentatum.</title>
        <authorList>
            <person name="Mitreva M."/>
        </authorList>
    </citation>
    <scope>NUCLEOTIDE SEQUENCE [LARGE SCALE GENOMIC DNA]</scope>
    <source>
        <strain evidence="1 2">OD-Hann</strain>
    </source>
</reference>
<sequence>LIPGGSSDGSAATISLGNSLDLGSLVQVGNTGNTLSTGYGKKKYFLADINASNLNNNMLGSTLGTRIVLKSPGGGLRGSRRVVVVQQ</sequence>
<dbReference type="AlphaFoldDB" id="A0A0B1SDR2"/>
<name>A0A0B1SDR2_OESDE</name>
<accession>A0A0B1SDR2</accession>
<proteinExistence type="predicted"/>
<keyword evidence="2" id="KW-1185">Reference proteome</keyword>
<gene>
    <name evidence="1" type="ORF">OESDEN_18685</name>
</gene>
<protein>
    <submittedName>
        <fullName evidence="1">Uncharacterized protein</fullName>
    </submittedName>
</protein>
<evidence type="ECO:0000313" key="1">
    <source>
        <dbReference type="EMBL" id="KHJ81627.1"/>
    </source>
</evidence>
<dbReference type="EMBL" id="KN587409">
    <property type="protein sequence ID" value="KHJ81627.1"/>
    <property type="molecule type" value="Genomic_DNA"/>
</dbReference>
<dbReference type="Proteomes" id="UP000053660">
    <property type="component" value="Unassembled WGS sequence"/>
</dbReference>
<evidence type="ECO:0000313" key="2">
    <source>
        <dbReference type="Proteomes" id="UP000053660"/>
    </source>
</evidence>